<dbReference type="PANTHER" id="PTHR12143:SF25">
    <property type="entry name" value="FAMILY PROTEIN, PUTATIVE (AFU_ORTHOLOGUE AFUA_1G10790)-RELATED"/>
    <property type="match status" value="1"/>
</dbReference>
<dbReference type="Gene3D" id="3.30.2080.10">
    <property type="entry name" value="GH92 mannosidase domain"/>
    <property type="match status" value="1"/>
</dbReference>
<dbReference type="Gene3D" id="2.70.98.10">
    <property type="match status" value="1"/>
</dbReference>
<feature type="chain" id="PRO_5013601763" evidence="1">
    <location>
        <begin position="25"/>
        <end position="830"/>
    </location>
</feature>
<dbReference type="STRING" id="2282107.A0A286UH56"/>
<dbReference type="Pfam" id="PF07971">
    <property type="entry name" value="Glyco_hydro_92"/>
    <property type="match status" value="1"/>
</dbReference>
<accession>A0A286UH56</accession>
<evidence type="ECO:0000313" key="5">
    <source>
        <dbReference type="Proteomes" id="UP000217199"/>
    </source>
</evidence>
<dbReference type="GO" id="GO:0000224">
    <property type="term" value="F:peptide-N4-(N-acetyl-beta-glucosaminyl)asparagine amidase activity"/>
    <property type="evidence" value="ECO:0007669"/>
    <property type="project" value="TreeGrafter"/>
</dbReference>
<dbReference type="GO" id="GO:0005634">
    <property type="term" value="C:nucleus"/>
    <property type="evidence" value="ECO:0007669"/>
    <property type="project" value="TreeGrafter"/>
</dbReference>
<dbReference type="Gene3D" id="1.20.1050.60">
    <property type="entry name" value="alpha-1,2-mannosidase"/>
    <property type="match status" value="1"/>
</dbReference>
<dbReference type="GO" id="GO:0030246">
    <property type="term" value="F:carbohydrate binding"/>
    <property type="evidence" value="ECO:0007669"/>
    <property type="project" value="InterPro"/>
</dbReference>
<dbReference type="InterPro" id="IPR041371">
    <property type="entry name" value="GH92_N"/>
</dbReference>
<keyword evidence="4" id="KW-0378">Hydrolase</keyword>
<evidence type="ECO:0000259" key="3">
    <source>
        <dbReference type="Pfam" id="PF17678"/>
    </source>
</evidence>
<reference evidence="4 5" key="1">
    <citation type="journal article" date="2017" name="Mol. Ecol.">
        <title>Comparative and population genomic landscape of Phellinus noxius: A hypervariable fungus causing root rot in trees.</title>
        <authorList>
            <person name="Chung C.L."/>
            <person name="Lee T.J."/>
            <person name="Akiba M."/>
            <person name="Lee H.H."/>
            <person name="Kuo T.H."/>
            <person name="Liu D."/>
            <person name="Ke H.M."/>
            <person name="Yokoi T."/>
            <person name="Roa M.B."/>
            <person name="Lu M.J."/>
            <person name="Chang Y.Y."/>
            <person name="Ann P.J."/>
            <person name="Tsai J.N."/>
            <person name="Chen C.Y."/>
            <person name="Tzean S.S."/>
            <person name="Ota Y."/>
            <person name="Hattori T."/>
            <person name="Sahashi N."/>
            <person name="Liou R.F."/>
            <person name="Kikuchi T."/>
            <person name="Tsai I.J."/>
        </authorList>
    </citation>
    <scope>NUCLEOTIDE SEQUENCE [LARGE SCALE GENOMIC DNA]</scope>
    <source>
        <strain evidence="4 5">FFPRI411160</strain>
    </source>
</reference>
<keyword evidence="1" id="KW-0732">Signal</keyword>
<sequence>MAKSIVKSTIFILSIFSCISRLYAQPSPEVQKRISAAIKAAANLTNIDYTSFVNPFIGTDNFGDVCPGASVPFGMAKFSTDLTGYAPAGYVTDPTQKIRGLSPLHDSGTGSSLGSYGNFEIMPLLCPGGFLSCTTTLSDRERFRKNNTDDASPGYFAQTLDNEIKMEATSTRRAGLERFTFPSGSKPYFVLDLANDLPGSFAGGTLDFDPQNGRVTIGGLWGPSFGPSTFHYQAFACYDLLGSGKNQTLDEYGLWTGDTFGLDQKALGQTHLNLTQNLIGGAPYQSGALFSYANTPQELIIRVGVSFVSAAQACSNAEEEVGDASFEEIVARSKALWQDKLKRIEIDVGGTPANVTEMLYSSLYRSFLTPNNATGETQGAFAGTTSPYFDSLYCSWDTFRTYYPLMALHSPTDFAEIVENYIDGWRKTGWMPECRSNNLPGWTQGGSNGDNIVSHFAITYHNEASQLGVDLNELYSALKTDAELNPPEWNIHGRQVNVYKEYGYVPFAVFDPASTGRQTREASRTIEYAFNDFGVRQTALLLNNSADVELYSNRSLSYRNIWDPTVQSDGFSGFMEKRLPNGTFIQLDPTDCSPQDTNTSRACSLQANNENGFFESSSWEYSFFAPHDTAHLIELMGGNDTFVKRVDHFFEAGYFQAGNEPSFQTPVGYHYADHPTKSVDRVREVVFTNFDITPAGLPGNDDQAAMATLLSFHLLGLYPVPSTSQLLILSPFTPKYTIHNSFLNVSTAVIVKNFDARSVRQVIPKNVPAYVEKVTVNGVSTESRCHFDFYDTFRVGGTIEIELTSDKSAVDNCAGSLPESLSTGGFASVR</sequence>
<organism evidence="4 5">
    <name type="scientific">Pyrrhoderma noxium</name>
    <dbReference type="NCBI Taxonomy" id="2282107"/>
    <lineage>
        <taxon>Eukaryota</taxon>
        <taxon>Fungi</taxon>
        <taxon>Dikarya</taxon>
        <taxon>Basidiomycota</taxon>
        <taxon>Agaricomycotina</taxon>
        <taxon>Agaricomycetes</taxon>
        <taxon>Hymenochaetales</taxon>
        <taxon>Hymenochaetaceae</taxon>
        <taxon>Pyrrhoderma</taxon>
    </lineage>
</organism>
<dbReference type="GO" id="GO:0005975">
    <property type="term" value="P:carbohydrate metabolic process"/>
    <property type="evidence" value="ECO:0007669"/>
    <property type="project" value="InterPro"/>
</dbReference>
<dbReference type="InterPro" id="IPR050883">
    <property type="entry name" value="PNGase"/>
</dbReference>
<dbReference type="PANTHER" id="PTHR12143">
    <property type="entry name" value="PEPTIDE N-GLYCANASE PNGASE -RELATED"/>
    <property type="match status" value="1"/>
</dbReference>
<feature type="domain" description="Glycosyl hydrolase family 92 N-terminal" evidence="3">
    <location>
        <begin position="52"/>
        <end position="306"/>
    </location>
</feature>
<dbReference type="Gene3D" id="1.20.1610.10">
    <property type="entry name" value="alpha-1,2-mannosidases domains"/>
    <property type="match status" value="1"/>
</dbReference>
<feature type="domain" description="Glycosyl hydrolase family 92" evidence="2">
    <location>
        <begin position="312"/>
        <end position="804"/>
    </location>
</feature>
<dbReference type="SUPFAM" id="SSF48208">
    <property type="entry name" value="Six-hairpin glycosidases"/>
    <property type="match status" value="1"/>
</dbReference>
<dbReference type="AlphaFoldDB" id="A0A286UH56"/>
<name>A0A286UH56_9AGAM</name>
<dbReference type="NCBIfam" id="TIGR01180">
    <property type="entry name" value="aman2_put"/>
    <property type="match status" value="1"/>
</dbReference>
<evidence type="ECO:0000256" key="1">
    <source>
        <dbReference type="SAM" id="SignalP"/>
    </source>
</evidence>
<dbReference type="InterPro" id="IPR014718">
    <property type="entry name" value="GH-type_carb-bd"/>
</dbReference>
<dbReference type="InterPro" id="IPR008928">
    <property type="entry name" value="6-hairpin_glycosidase_sf"/>
</dbReference>
<evidence type="ECO:0000259" key="2">
    <source>
        <dbReference type="Pfam" id="PF07971"/>
    </source>
</evidence>
<protein>
    <submittedName>
        <fullName evidence="4">Glycoside hydrolase family 92</fullName>
    </submittedName>
</protein>
<dbReference type="Pfam" id="PF17678">
    <property type="entry name" value="Glyco_hydro_92N"/>
    <property type="match status" value="1"/>
</dbReference>
<dbReference type="PROSITE" id="PS51257">
    <property type="entry name" value="PROKAR_LIPOPROTEIN"/>
    <property type="match status" value="1"/>
</dbReference>
<dbReference type="GO" id="GO:0005829">
    <property type="term" value="C:cytosol"/>
    <property type="evidence" value="ECO:0007669"/>
    <property type="project" value="TreeGrafter"/>
</dbReference>
<keyword evidence="5" id="KW-1185">Reference proteome</keyword>
<dbReference type="EMBL" id="NBII01000005">
    <property type="protein sequence ID" value="PAV18923.1"/>
    <property type="molecule type" value="Genomic_DNA"/>
</dbReference>
<dbReference type="OrthoDB" id="449263at2759"/>
<evidence type="ECO:0000313" key="4">
    <source>
        <dbReference type="EMBL" id="PAV18923.1"/>
    </source>
</evidence>
<proteinExistence type="predicted"/>
<dbReference type="Proteomes" id="UP000217199">
    <property type="component" value="Unassembled WGS sequence"/>
</dbReference>
<dbReference type="InterPro" id="IPR012939">
    <property type="entry name" value="Glyco_hydro_92"/>
</dbReference>
<gene>
    <name evidence="4" type="ORF">PNOK_0576600</name>
</gene>
<dbReference type="GO" id="GO:0006516">
    <property type="term" value="P:glycoprotein catabolic process"/>
    <property type="evidence" value="ECO:0007669"/>
    <property type="project" value="TreeGrafter"/>
</dbReference>
<feature type="signal peptide" evidence="1">
    <location>
        <begin position="1"/>
        <end position="24"/>
    </location>
</feature>
<dbReference type="InterPro" id="IPR005887">
    <property type="entry name" value="GH92_a_mannosidase_put"/>
</dbReference>
<comment type="caution">
    <text evidence="4">The sequence shown here is derived from an EMBL/GenBank/DDBJ whole genome shotgun (WGS) entry which is preliminary data.</text>
</comment>
<dbReference type="InParanoid" id="A0A286UH56"/>